<dbReference type="PANTHER" id="PTHR33112">
    <property type="entry name" value="DOMAIN PROTEIN, PUTATIVE-RELATED"/>
    <property type="match status" value="1"/>
</dbReference>
<organism evidence="2 3">
    <name type="scientific">Neonectria magnoliae</name>
    <dbReference type="NCBI Taxonomy" id="2732573"/>
    <lineage>
        <taxon>Eukaryota</taxon>
        <taxon>Fungi</taxon>
        <taxon>Dikarya</taxon>
        <taxon>Ascomycota</taxon>
        <taxon>Pezizomycotina</taxon>
        <taxon>Sordariomycetes</taxon>
        <taxon>Hypocreomycetidae</taxon>
        <taxon>Hypocreales</taxon>
        <taxon>Nectriaceae</taxon>
        <taxon>Neonectria</taxon>
    </lineage>
</organism>
<evidence type="ECO:0000313" key="3">
    <source>
        <dbReference type="Proteomes" id="UP001498421"/>
    </source>
</evidence>
<dbReference type="EMBL" id="JAZAVK010000089">
    <property type="protein sequence ID" value="KAK7424616.1"/>
    <property type="molecule type" value="Genomic_DNA"/>
</dbReference>
<accession>A0ABR1HUC7</accession>
<feature type="domain" description="Heterokaryon incompatibility" evidence="1">
    <location>
        <begin position="111"/>
        <end position="258"/>
    </location>
</feature>
<evidence type="ECO:0000313" key="2">
    <source>
        <dbReference type="EMBL" id="KAK7424616.1"/>
    </source>
</evidence>
<dbReference type="Pfam" id="PF06985">
    <property type="entry name" value="HET"/>
    <property type="match status" value="1"/>
</dbReference>
<evidence type="ECO:0000259" key="1">
    <source>
        <dbReference type="Pfam" id="PF06985"/>
    </source>
</evidence>
<sequence>MPFHFVDIEAADEMDDFPVTDETRTTQPVAFSPALPLSRLAAALEQIINLSACGACASQSVHSTPTGDKSMTPKDKPPILPDRIIEIIDSSKPAFIRLRLLETKGARFGDYITLSHRWGGDFTLKTTRNTFPERLKGFYLTDMPRTFQDAVLIAEALQIKHLWIDSLCIIQGDRNDWLEQLAKMGSIYMNSAFTIATHSTGQCNEGFVWRSQVHSSLRIAPKQGGPSFVMSIPEPDDETLCQRILSSEISNRAWILQELTPSPRILYFIEDRVFLECEHRKPEVGSSVVETTAGIFRHVGDSPDMHTMWLRLVSRYTEYEMTKTGDKLAALTGVLEVWRKMMAKPEDSFYHCGVFQADIERSLLWYRAKPSSVVALDELETHLERAPSWSWASVDGRLRFVSLELREPAKMLMHVKGLEHDDYLSLTSSQPHCRL</sequence>
<dbReference type="PANTHER" id="PTHR33112:SF9">
    <property type="entry name" value="HETEROKARYON INCOMPATIBILITY DOMAIN-CONTAINING PROTEIN"/>
    <property type="match status" value="1"/>
</dbReference>
<proteinExistence type="predicted"/>
<dbReference type="Proteomes" id="UP001498421">
    <property type="component" value="Unassembled WGS sequence"/>
</dbReference>
<protein>
    <recommendedName>
        <fullName evidence="1">Heterokaryon incompatibility domain-containing protein</fullName>
    </recommendedName>
</protein>
<dbReference type="InterPro" id="IPR010730">
    <property type="entry name" value="HET"/>
</dbReference>
<comment type="caution">
    <text evidence="2">The sequence shown here is derived from an EMBL/GenBank/DDBJ whole genome shotgun (WGS) entry which is preliminary data.</text>
</comment>
<keyword evidence="3" id="KW-1185">Reference proteome</keyword>
<gene>
    <name evidence="2" type="ORF">QQZ08_008499</name>
</gene>
<name>A0ABR1HUC7_9HYPO</name>
<reference evidence="2 3" key="1">
    <citation type="journal article" date="2025" name="Microbiol. Resour. Announc.">
        <title>Draft genome sequences for Neonectria magnoliae and Neonectria punicea, canker pathogens of Liriodendron tulipifera and Acer saccharum in West Virginia.</title>
        <authorList>
            <person name="Petronek H.M."/>
            <person name="Kasson M.T."/>
            <person name="Metheny A.M."/>
            <person name="Stauder C.M."/>
            <person name="Lovett B."/>
            <person name="Lynch S.C."/>
            <person name="Garnas J.R."/>
            <person name="Kasson L.R."/>
            <person name="Stajich J.E."/>
        </authorList>
    </citation>
    <scope>NUCLEOTIDE SEQUENCE [LARGE SCALE GENOMIC DNA]</scope>
    <source>
        <strain evidence="2 3">NRRL 64651</strain>
    </source>
</reference>